<dbReference type="Gene3D" id="4.10.860.10">
    <property type="entry name" value="UVR domain"/>
    <property type="match status" value="1"/>
</dbReference>
<evidence type="ECO:0000313" key="9">
    <source>
        <dbReference type="Proteomes" id="UP000034457"/>
    </source>
</evidence>
<dbReference type="PANTHER" id="PTHR24029">
    <property type="entry name" value="UVRABC SYSTEM PROTEIN B"/>
    <property type="match status" value="1"/>
</dbReference>
<evidence type="ECO:0000313" key="8">
    <source>
        <dbReference type="EMBL" id="KKP73706.1"/>
    </source>
</evidence>
<dbReference type="GO" id="GO:0005524">
    <property type="term" value="F:ATP binding"/>
    <property type="evidence" value="ECO:0007669"/>
    <property type="project" value="UniProtKB-KW"/>
</dbReference>
<dbReference type="EMBL" id="LBQC01000003">
    <property type="protein sequence ID" value="KKP73706.1"/>
    <property type="molecule type" value="Genomic_DNA"/>
</dbReference>
<dbReference type="AlphaFoldDB" id="A0A0G0CCB1"/>
<proteinExistence type="inferred from homology"/>
<accession>A0A0G0CCB1</accession>
<dbReference type="GO" id="GO:0009380">
    <property type="term" value="C:excinuclease repair complex"/>
    <property type="evidence" value="ECO:0007669"/>
    <property type="project" value="InterPro"/>
</dbReference>
<dbReference type="SUPFAM" id="SSF46600">
    <property type="entry name" value="C-terminal UvrC-binding domain of UvrB"/>
    <property type="match status" value="1"/>
</dbReference>
<comment type="subunit">
    <text evidence="4">Forms a heterotetramer with UvrA during the search for lesions. Interacts with UvrC in an incision complex.</text>
</comment>
<reference evidence="8 9" key="1">
    <citation type="journal article" date="2015" name="Nature">
        <title>rRNA introns, odd ribosomes, and small enigmatic genomes across a large radiation of phyla.</title>
        <authorList>
            <person name="Brown C.T."/>
            <person name="Hug L.A."/>
            <person name="Thomas B.C."/>
            <person name="Sharon I."/>
            <person name="Castelle C.J."/>
            <person name="Singh A."/>
            <person name="Wilkins M.J."/>
            <person name="Williams K.H."/>
            <person name="Banfield J.F."/>
        </authorList>
    </citation>
    <scope>NUCLEOTIDE SEQUENCE [LARGE SCALE GENOMIC DNA]</scope>
</reference>
<evidence type="ECO:0000256" key="5">
    <source>
        <dbReference type="ARBA" id="ARBA00029504"/>
    </source>
</evidence>
<dbReference type="PROSITE" id="PS51194">
    <property type="entry name" value="HELICASE_CTER"/>
    <property type="match status" value="1"/>
</dbReference>
<feature type="non-terminal residue" evidence="8">
    <location>
        <position position="1"/>
    </location>
</feature>
<feature type="domain" description="Helicase C-terminal" evidence="7">
    <location>
        <begin position="320"/>
        <end position="482"/>
    </location>
</feature>
<keyword evidence="2" id="KW-0547">Nucleotide-binding</keyword>
<dbReference type="InterPro" id="IPR024759">
    <property type="entry name" value="UvrB_YAD/RRR_dom"/>
</dbReference>
<feature type="domain" description="UVR" evidence="6">
    <location>
        <begin position="520"/>
        <end position="554"/>
    </location>
</feature>
<dbReference type="InterPro" id="IPR041471">
    <property type="entry name" value="UvrB_inter"/>
</dbReference>
<organism evidence="8 9">
    <name type="scientific">Candidatus Roizmanbacteria bacterium GW2011_GWA2_35_19</name>
    <dbReference type="NCBI Taxonomy" id="1618478"/>
    <lineage>
        <taxon>Bacteria</taxon>
        <taxon>Candidatus Roizmaniibacteriota</taxon>
    </lineage>
</organism>
<dbReference type="Pfam" id="PF00271">
    <property type="entry name" value="Helicase_C"/>
    <property type="match status" value="1"/>
</dbReference>
<dbReference type="InterPro" id="IPR001943">
    <property type="entry name" value="UVR_dom"/>
</dbReference>
<dbReference type="SUPFAM" id="SSF52540">
    <property type="entry name" value="P-loop containing nucleoside triphosphate hydrolases"/>
    <property type="match status" value="2"/>
</dbReference>
<keyword evidence="3" id="KW-0067">ATP-binding</keyword>
<evidence type="ECO:0000256" key="2">
    <source>
        <dbReference type="ARBA" id="ARBA00022741"/>
    </source>
</evidence>
<gene>
    <name evidence="8" type="ORF">UR68_C0003G0001</name>
</gene>
<dbReference type="Pfam" id="PF12344">
    <property type="entry name" value="UvrB"/>
    <property type="match status" value="1"/>
</dbReference>
<dbReference type="InterPro" id="IPR004807">
    <property type="entry name" value="UvrB"/>
</dbReference>
<dbReference type="InterPro" id="IPR036876">
    <property type="entry name" value="UVR_dom_sf"/>
</dbReference>
<dbReference type="STRING" id="1618478.UR68_C0003G0001"/>
<evidence type="ECO:0000259" key="6">
    <source>
        <dbReference type="PROSITE" id="PS50151"/>
    </source>
</evidence>
<dbReference type="PROSITE" id="PS50151">
    <property type="entry name" value="UVR"/>
    <property type="match status" value="1"/>
</dbReference>
<dbReference type="SMART" id="SM00490">
    <property type="entry name" value="HELICc"/>
    <property type="match status" value="1"/>
</dbReference>
<sequence length="554" mass="64040">ILTRSDVIVIASVSCIYNIGSPIEYGKFILSVQEGMKIKAKEITMRLIELQYERSEFEFKRGTFRVRGNRIDIYPAYDDIGFSLTIENDKLVKINHFEPISGKLVIHPRGVTKGSGLIIYPAKHYLMDKKVFKTAEQQIRDDLKSESDALKKRGKIIEAERLIRKVNYDLEMIAEVGYVNGIENYSRYFDGRAPGGAPYSLLDYFKQTYGNDWLLFIDESHMTVPQIRGMYNGDHSRKGTLIDFGFRLKAAFDNRPLKFEEFYPVPSKIIYVSATPDEWEIERSKIKDQRSKKILGIVEQLIRPTGLIDPEIIIKPAKGEIPDLIKEIEIRAKRNEKILVTTLTKKTAEDLSVYLKEKKIRASYLHSDVKTLERSDILDNLRKGEFDVLIGVNLLREGLDLPEVSLVAILDADREGFLRSYTSLIQTMGRAARHITGQVIIYADVMTKSIVKAVEEIKRRRLYQSKYNKKHNITPKTISKPIRERIAEFTEDDEIRISKGKRTIKLKEINLNGLTPYDKKKLIKKLELEMKRQAENLNFEKAIEIREKIRELNS</sequence>
<dbReference type="Pfam" id="PF17757">
    <property type="entry name" value="UvrB_inter"/>
    <property type="match status" value="1"/>
</dbReference>
<dbReference type="PATRIC" id="fig|1618478.3.peg.167"/>
<dbReference type="GO" id="GO:0006289">
    <property type="term" value="P:nucleotide-excision repair"/>
    <property type="evidence" value="ECO:0007669"/>
    <property type="project" value="InterPro"/>
</dbReference>
<dbReference type="GO" id="GO:0003677">
    <property type="term" value="F:DNA binding"/>
    <property type="evidence" value="ECO:0007669"/>
    <property type="project" value="InterPro"/>
</dbReference>
<evidence type="ECO:0000256" key="1">
    <source>
        <dbReference type="ARBA" id="ARBA00008533"/>
    </source>
</evidence>
<evidence type="ECO:0000259" key="7">
    <source>
        <dbReference type="PROSITE" id="PS51194"/>
    </source>
</evidence>
<evidence type="ECO:0000256" key="4">
    <source>
        <dbReference type="ARBA" id="ARBA00026033"/>
    </source>
</evidence>
<comment type="similarity">
    <text evidence="1">Belongs to the UvrB family.</text>
</comment>
<dbReference type="Gene3D" id="3.40.50.300">
    <property type="entry name" value="P-loop containing nucleotide triphosphate hydrolases"/>
    <property type="match status" value="2"/>
</dbReference>
<dbReference type="Proteomes" id="UP000034457">
    <property type="component" value="Unassembled WGS sequence"/>
</dbReference>
<protein>
    <recommendedName>
        <fullName evidence="5">UvrABC system protein B</fullName>
    </recommendedName>
</protein>
<name>A0A0G0CCB1_9BACT</name>
<dbReference type="InterPro" id="IPR001650">
    <property type="entry name" value="Helicase_C-like"/>
</dbReference>
<dbReference type="PANTHER" id="PTHR24029:SF0">
    <property type="entry name" value="UVRABC SYSTEM PROTEIN B"/>
    <property type="match status" value="1"/>
</dbReference>
<dbReference type="GO" id="GO:0016887">
    <property type="term" value="F:ATP hydrolysis activity"/>
    <property type="evidence" value="ECO:0007669"/>
    <property type="project" value="InterPro"/>
</dbReference>
<evidence type="ECO:0000256" key="3">
    <source>
        <dbReference type="ARBA" id="ARBA00022840"/>
    </source>
</evidence>
<dbReference type="InterPro" id="IPR027417">
    <property type="entry name" value="P-loop_NTPase"/>
</dbReference>
<comment type="caution">
    <text evidence="8">The sequence shown here is derived from an EMBL/GenBank/DDBJ whole genome shotgun (WGS) entry which is preliminary data.</text>
</comment>
<dbReference type="Pfam" id="PF02151">
    <property type="entry name" value="UVR"/>
    <property type="match status" value="1"/>
</dbReference>
<dbReference type="Gene3D" id="3.30.2060.10">
    <property type="entry name" value="Penicillin-binding protein 1b domain"/>
    <property type="match status" value="1"/>
</dbReference>